<dbReference type="InterPro" id="IPR011047">
    <property type="entry name" value="Quinoprotein_ADH-like_sf"/>
</dbReference>
<comment type="similarity">
    <text evidence="2">Belongs to the bacterial PQQ dehydrogenase family.</text>
</comment>
<evidence type="ECO:0000256" key="2">
    <source>
        <dbReference type="ARBA" id="ARBA00008156"/>
    </source>
</evidence>
<dbReference type="GO" id="GO:0048038">
    <property type="term" value="F:quinone binding"/>
    <property type="evidence" value="ECO:0007669"/>
    <property type="project" value="InterPro"/>
</dbReference>
<keyword evidence="3" id="KW-0560">Oxidoreductase</keyword>
<evidence type="ECO:0000259" key="4">
    <source>
        <dbReference type="Pfam" id="PF01011"/>
    </source>
</evidence>
<protein>
    <recommendedName>
        <fullName evidence="4">Pyrrolo-quinoline quinone repeat domain-containing protein</fullName>
    </recommendedName>
</protein>
<sequence length="662" mass="71638">VSQYSRNNVSLLLFSGLFCVTVSLSAQTVIPDTEWRTYGGDLASTRYSSLDQVTAQNFGDLELAWTFQTDSFGPRPESNYQVTPLMVGGVIYTTAGSRRALAALDARTGELLWMHRLDEGERGQQAPRRLSGRGLAFWDDGAAGRILYVTPGYHLVALDASTGDQVPNFGLDGIVDLKRDLDQEIDPVTGEVGLHAAPVVAGNTIIIGAAHAVGSAPVSRENVKGYVRGYDVRTGERKWIFHTIPLPGEYGHETWLNESWRYTGNTGLWGQVTVDLDLGLAYLPLEMPTGDYYGGHRLGDNLFGDSLVAVDLETGERVWHYQTVHHDVWDFDLPCAPILADITVDGRAIKAIVQPTKQGFLFVFDRVTGEPVWPIEERPVPPSDVPGEVLAPTQPYPTKPPPFDRQGIGPNDLIDFTPALRAEALEVASRYRLGPLYTPPSVATADGTYGTLMIPSATGGPNWPGGALDPETGIFYIYSKTQVVSLGLVNNPERSDMDFIRGRPTGVNAARAALSVSGLPLVKPPWGRITAIDLNAGELLWQVAHGETADRVRDHPALQDFDIPRTGRVGRVGTLVTKTLVIAGDGGVFTSADERQGARLRAYDKMTGQEIDAVFMPSSQTGSPMTYSIDGVQYIVVAVGGGTYAGELLAYRLPESEDNGGA</sequence>
<feature type="domain" description="Pyrrolo-quinoline quinone repeat" evidence="4">
    <location>
        <begin position="35"/>
        <end position="635"/>
    </location>
</feature>
<dbReference type="InterPro" id="IPR018391">
    <property type="entry name" value="PQQ_b-propeller_rpt"/>
</dbReference>
<dbReference type="PANTHER" id="PTHR32303:SF4">
    <property type="entry name" value="QUINOPROTEIN GLUCOSE DEHYDROGENASE"/>
    <property type="match status" value="1"/>
</dbReference>
<feature type="non-terminal residue" evidence="5">
    <location>
        <position position="1"/>
    </location>
</feature>
<evidence type="ECO:0000256" key="3">
    <source>
        <dbReference type="ARBA" id="ARBA00023002"/>
    </source>
</evidence>
<gene>
    <name evidence="5" type="ORF">METZ01_LOCUS61943</name>
</gene>
<dbReference type="InterPro" id="IPR017511">
    <property type="entry name" value="PQQ_mDH"/>
</dbReference>
<dbReference type="CDD" id="cd10280">
    <property type="entry name" value="PQQ_mGDH"/>
    <property type="match status" value="1"/>
</dbReference>
<evidence type="ECO:0000256" key="1">
    <source>
        <dbReference type="ARBA" id="ARBA00001931"/>
    </source>
</evidence>
<dbReference type="Gene3D" id="2.140.10.10">
    <property type="entry name" value="Quinoprotein alcohol dehydrogenase-like superfamily"/>
    <property type="match status" value="2"/>
</dbReference>
<accession>A0A381T023</accession>
<dbReference type="SUPFAM" id="SSF50998">
    <property type="entry name" value="Quinoprotein alcohol dehydrogenase-like"/>
    <property type="match status" value="1"/>
</dbReference>
<name>A0A381T023_9ZZZZ</name>
<proteinExistence type="inferred from homology"/>
<dbReference type="AlphaFoldDB" id="A0A381T023"/>
<dbReference type="EMBL" id="UINC01003768">
    <property type="protein sequence ID" value="SVA09089.1"/>
    <property type="molecule type" value="Genomic_DNA"/>
</dbReference>
<dbReference type="GO" id="GO:0016614">
    <property type="term" value="F:oxidoreductase activity, acting on CH-OH group of donors"/>
    <property type="evidence" value="ECO:0007669"/>
    <property type="project" value="InterPro"/>
</dbReference>
<evidence type="ECO:0000313" key="5">
    <source>
        <dbReference type="EMBL" id="SVA09089.1"/>
    </source>
</evidence>
<organism evidence="5">
    <name type="scientific">marine metagenome</name>
    <dbReference type="NCBI Taxonomy" id="408172"/>
    <lineage>
        <taxon>unclassified sequences</taxon>
        <taxon>metagenomes</taxon>
        <taxon>ecological metagenomes</taxon>
    </lineage>
</organism>
<dbReference type="PANTHER" id="PTHR32303">
    <property type="entry name" value="QUINOPROTEIN ALCOHOL DEHYDROGENASE (CYTOCHROME C)"/>
    <property type="match status" value="1"/>
</dbReference>
<dbReference type="SMART" id="SM00564">
    <property type="entry name" value="PQQ"/>
    <property type="match status" value="6"/>
</dbReference>
<dbReference type="GO" id="GO:0016020">
    <property type="term" value="C:membrane"/>
    <property type="evidence" value="ECO:0007669"/>
    <property type="project" value="InterPro"/>
</dbReference>
<reference evidence="5" key="1">
    <citation type="submission" date="2018-05" db="EMBL/GenBank/DDBJ databases">
        <authorList>
            <person name="Lanie J.A."/>
            <person name="Ng W.-L."/>
            <person name="Kazmierczak K.M."/>
            <person name="Andrzejewski T.M."/>
            <person name="Davidsen T.M."/>
            <person name="Wayne K.J."/>
            <person name="Tettelin H."/>
            <person name="Glass J.I."/>
            <person name="Rusch D."/>
            <person name="Podicherti R."/>
            <person name="Tsui H.-C.T."/>
            <person name="Winkler M.E."/>
        </authorList>
    </citation>
    <scope>NUCLEOTIDE SEQUENCE</scope>
</reference>
<dbReference type="Pfam" id="PF01011">
    <property type="entry name" value="PQQ"/>
    <property type="match status" value="1"/>
</dbReference>
<comment type="cofactor">
    <cofactor evidence="1">
        <name>pyrroloquinoline quinone</name>
        <dbReference type="ChEBI" id="CHEBI:58442"/>
    </cofactor>
</comment>
<dbReference type="InterPro" id="IPR002372">
    <property type="entry name" value="PQQ_rpt_dom"/>
</dbReference>